<name>A0ABY4QJ27_9MYCO</name>
<protein>
    <submittedName>
        <fullName evidence="1">Uncharacterized protein</fullName>
    </submittedName>
</protein>
<evidence type="ECO:0000313" key="1">
    <source>
        <dbReference type="EMBL" id="UQX10859.1"/>
    </source>
</evidence>
<evidence type="ECO:0000313" key="2">
    <source>
        <dbReference type="Proteomes" id="UP001056610"/>
    </source>
</evidence>
<reference evidence="1" key="1">
    <citation type="submission" date="2022-05" db="EMBL/GenBank/DDBJ databases">
        <title>A methanotrophic Mycobacterium dominates a cave microbial ecosystem.</title>
        <authorList>
            <person name="Van Spanning R.J.M."/>
            <person name="Guan Q."/>
            <person name="Melkonian C."/>
            <person name="Gallant J."/>
            <person name="Polerecky L."/>
            <person name="Flot J.-F."/>
            <person name="Brandt B.W."/>
            <person name="Braster M."/>
            <person name="Iturbe Espinoza P."/>
            <person name="Aerts J."/>
            <person name="Meima-Franke M."/>
            <person name="Piersma S.R."/>
            <person name="Bunduc C."/>
            <person name="Ummels R."/>
            <person name="Pain A."/>
            <person name="Fleming E.J."/>
            <person name="van der Wel N."/>
            <person name="Gherman V.D."/>
            <person name="Sarbu S.M."/>
            <person name="Bodelier P.L.E."/>
            <person name="Bitter W."/>
        </authorList>
    </citation>
    <scope>NUCLEOTIDE SEQUENCE</scope>
    <source>
        <strain evidence="1">Sulfur Cave</strain>
    </source>
</reference>
<organism evidence="1 2">
    <name type="scientific">Candidatus Mycobacterium methanotrophicum</name>
    <dbReference type="NCBI Taxonomy" id="2943498"/>
    <lineage>
        <taxon>Bacteria</taxon>
        <taxon>Bacillati</taxon>
        <taxon>Actinomycetota</taxon>
        <taxon>Actinomycetes</taxon>
        <taxon>Mycobacteriales</taxon>
        <taxon>Mycobacteriaceae</taxon>
        <taxon>Mycobacterium</taxon>
    </lineage>
</organism>
<keyword evidence="2" id="KW-1185">Reference proteome</keyword>
<dbReference type="Proteomes" id="UP001056610">
    <property type="component" value="Chromosome"/>
</dbReference>
<accession>A0ABY4QJ27</accession>
<sequence length="325" mass="34679">MIGHGYQVFLDELERFAAEAGDSRCAAIATPLAAPLRVAVSGRRGVGRNTVVRALARAADWRETITMTTSPRADVAVYVVAEVVKPEDRAAIAASARPLLAVLNKADLIATTQPGRHPDGPTNAARVRCTRLSARTGLRIEPVVGLLAVAALDDLVDDTMWAALQALASRTGPVAARLLDTLDVFGVEQAVAAIRRGATRDQTRAVLRQLSCIDDVVDSIESIGAPVRYQRVLDAVAALQTLAVTDRRVGEFLCRDDTVVARMAAAVDVVEAAGVKVDRCDSAAAYLRRAVSWQRYSRGPVARLHRACGADIVRGSLRLWSKAGS</sequence>
<proteinExistence type="predicted"/>
<gene>
    <name evidence="1" type="ORF">M5I08_23410</name>
</gene>
<dbReference type="EMBL" id="CP097320">
    <property type="protein sequence ID" value="UQX10859.1"/>
    <property type="molecule type" value="Genomic_DNA"/>
</dbReference>
<dbReference type="RefSeq" id="WP_219068125.1">
    <property type="nucleotide sequence ID" value="NZ_CAJUXY010000031.1"/>
</dbReference>